<evidence type="ECO:0000259" key="17">
    <source>
        <dbReference type="PROSITE" id="PS50011"/>
    </source>
</evidence>
<dbReference type="FunFam" id="3.80.10.10:FF:000824">
    <property type="entry name" value="Receptor-like protein kinase HSL1 isoform A"/>
    <property type="match status" value="1"/>
</dbReference>
<proteinExistence type="inferred from homology"/>
<dbReference type="Pfam" id="PF23598">
    <property type="entry name" value="LRR_14"/>
    <property type="match status" value="1"/>
</dbReference>
<keyword evidence="12 15" id="KW-0472">Membrane</keyword>
<evidence type="ECO:0000256" key="3">
    <source>
        <dbReference type="ARBA" id="ARBA00022614"/>
    </source>
</evidence>
<keyword evidence="8 14" id="KW-0547">Nucleotide-binding</keyword>
<dbReference type="InterPro" id="IPR017441">
    <property type="entry name" value="Protein_kinase_ATP_BS"/>
</dbReference>
<dbReference type="Gene3D" id="3.80.10.10">
    <property type="entry name" value="Ribonuclease Inhibitor"/>
    <property type="match status" value="3"/>
</dbReference>
<dbReference type="InterPro" id="IPR001611">
    <property type="entry name" value="Leu-rich_rpt"/>
</dbReference>
<keyword evidence="19" id="KW-1185">Reference proteome</keyword>
<evidence type="ECO:0000256" key="9">
    <source>
        <dbReference type="ARBA" id="ARBA00022777"/>
    </source>
</evidence>
<dbReference type="SMART" id="SM00220">
    <property type="entry name" value="S_TKc"/>
    <property type="match status" value="1"/>
</dbReference>
<dbReference type="InterPro" id="IPR013210">
    <property type="entry name" value="LRR_N_plant-typ"/>
</dbReference>
<dbReference type="InterPro" id="IPR055414">
    <property type="entry name" value="LRR_R13L4/SHOC2-like"/>
</dbReference>
<evidence type="ECO:0000256" key="13">
    <source>
        <dbReference type="ARBA" id="ARBA00023180"/>
    </source>
</evidence>
<keyword evidence="9 18" id="KW-0418">Kinase</keyword>
<dbReference type="EMBL" id="JARAOO010000006">
    <property type="protein sequence ID" value="KAJ7965917.1"/>
    <property type="molecule type" value="Genomic_DNA"/>
</dbReference>
<evidence type="ECO:0000256" key="2">
    <source>
        <dbReference type="ARBA" id="ARBA00008684"/>
    </source>
</evidence>
<dbReference type="FunFam" id="3.80.10.10:FF:000233">
    <property type="entry name" value="Leucine-rich repeat receptor-like protein kinase TDR"/>
    <property type="match status" value="1"/>
</dbReference>
<dbReference type="SUPFAM" id="SSF56112">
    <property type="entry name" value="Protein kinase-like (PK-like)"/>
    <property type="match status" value="1"/>
</dbReference>
<keyword evidence="7" id="KW-0677">Repeat</keyword>
<dbReference type="PROSITE" id="PS00107">
    <property type="entry name" value="PROTEIN_KINASE_ATP"/>
    <property type="match status" value="1"/>
</dbReference>
<evidence type="ECO:0000256" key="14">
    <source>
        <dbReference type="PROSITE-ProRule" id="PRU10141"/>
    </source>
</evidence>
<dbReference type="GO" id="GO:0016020">
    <property type="term" value="C:membrane"/>
    <property type="evidence" value="ECO:0007669"/>
    <property type="project" value="UniProtKB-SubCell"/>
</dbReference>
<feature type="transmembrane region" description="Helical" evidence="15">
    <location>
        <begin position="588"/>
        <end position="609"/>
    </location>
</feature>
<dbReference type="SMART" id="SM00369">
    <property type="entry name" value="LRR_TYP"/>
    <property type="match status" value="6"/>
</dbReference>
<organism evidence="18 19">
    <name type="scientific">Quillaja saponaria</name>
    <name type="common">Soap bark tree</name>
    <dbReference type="NCBI Taxonomy" id="32244"/>
    <lineage>
        <taxon>Eukaryota</taxon>
        <taxon>Viridiplantae</taxon>
        <taxon>Streptophyta</taxon>
        <taxon>Embryophyta</taxon>
        <taxon>Tracheophyta</taxon>
        <taxon>Spermatophyta</taxon>
        <taxon>Magnoliopsida</taxon>
        <taxon>eudicotyledons</taxon>
        <taxon>Gunneridae</taxon>
        <taxon>Pentapetalae</taxon>
        <taxon>rosids</taxon>
        <taxon>fabids</taxon>
        <taxon>Fabales</taxon>
        <taxon>Quillajaceae</taxon>
        <taxon>Quillaja</taxon>
    </lineage>
</organism>
<dbReference type="PROSITE" id="PS50011">
    <property type="entry name" value="PROTEIN_KINASE_DOM"/>
    <property type="match status" value="1"/>
</dbReference>
<dbReference type="InterPro" id="IPR032675">
    <property type="entry name" value="LRR_dom_sf"/>
</dbReference>
<dbReference type="PROSITE" id="PS00108">
    <property type="entry name" value="PROTEIN_KINASE_ST"/>
    <property type="match status" value="1"/>
</dbReference>
<dbReference type="PANTHER" id="PTHR48056">
    <property type="entry name" value="LRR RECEPTOR-LIKE SERINE/THREONINE-PROTEIN KINASE-RELATED"/>
    <property type="match status" value="1"/>
</dbReference>
<keyword evidence="11 15" id="KW-1133">Transmembrane helix</keyword>
<keyword evidence="4" id="KW-0808">Transferase</keyword>
<dbReference type="PANTHER" id="PTHR48056:SF29">
    <property type="entry name" value="RECEPTOR-LIKE PROTEIN KINASE HSL1"/>
    <property type="match status" value="1"/>
</dbReference>
<protein>
    <submittedName>
        <fullName evidence="18">Receptor-like protein kinase</fullName>
    </submittedName>
</protein>
<evidence type="ECO:0000256" key="4">
    <source>
        <dbReference type="ARBA" id="ARBA00022679"/>
    </source>
</evidence>
<evidence type="ECO:0000256" key="6">
    <source>
        <dbReference type="ARBA" id="ARBA00022729"/>
    </source>
</evidence>
<feature type="binding site" evidence="14">
    <location>
        <position position="675"/>
    </location>
    <ligand>
        <name>ATP</name>
        <dbReference type="ChEBI" id="CHEBI:30616"/>
    </ligand>
</feature>
<evidence type="ECO:0000256" key="1">
    <source>
        <dbReference type="ARBA" id="ARBA00004167"/>
    </source>
</evidence>
<evidence type="ECO:0000256" key="15">
    <source>
        <dbReference type="SAM" id="Phobius"/>
    </source>
</evidence>
<dbReference type="GO" id="GO:0009791">
    <property type="term" value="P:post-embryonic development"/>
    <property type="evidence" value="ECO:0007669"/>
    <property type="project" value="UniProtKB-ARBA"/>
</dbReference>
<dbReference type="Pfam" id="PF08263">
    <property type="entry name" value="LRRNT_2"/>
    <property type="match status" value="1"/>
</dbReference>
<evidence type="ECO:0000256" key="16">
    <source>
        <dbReference type="SAM" id="SignalP"/>
    </source>
</evidence>
<dbReference type="GO" id="GO:0033612">
    <property type="term" value="F:receptor serine/threonine kinase binding"/>
    <property type="evidence" value="ECO:0007669"/>
    <property type="project" value="TreeGrafter"/>
</dbReference>
<dbReference type="Pfam" id="PF00560">
    <property type="entry name" value="LRR_1"/>
    <property type="match status" value="5"/>
</dbReference>
<comment type="subcellular location">
    <subcellularLocation>
        <location evidence="1">Membrane</location>
        <topology evidence="1">Single-pass membrane protein</topology>
    </subcellularLocation>
</comment>
<dbReference type="InterPro" id="IPR003591">
    <property type="entry name" value="Leu-rich_rpt_typical-subtyp"/>
</dbReference>
<name>A0AAD7LX51_QUISA</name>
<evidence type="ECO:0000313" key="18">
    <source>
        <dbReference type="EMBL" id="KAJ7965917.1"/>
    </source>
</evidence>
<dbReference type="InterPro" id="IPR050647">
    <property type="entry name" value="Plant_LRR-RLKs"/>
</dbReference>
<dbReference type="InterPro" id="IPR008271">
    <property type="entry name" value="Ser/Thr_kinase_AS"/>
</dbReference>
<feature type="domain" description="Protein kinase" evidence="17">
    <location>
        <begin position="646"/>
        <end position="935"/>
    </location>
</feature>
<keyword evidence="6 16" id="KW-0732">Signal</keyword>
<feature type="non-terminal residue" evidence="18">
    <location>
        <position position="981"/>
    </location>
</feature>
<keyword evidence="18" id="KW-0675">Receptor</keyword>
<feature type="chain" id="PRO_5042041477" evidence="16">
    <location>
        <begin position="41"/>
        <end position="981"/>
    </location>
</feature>
<evidence type="ECO:0000256" key="7">
    <source>
        <dbReference type="ARBA" id="ARBA00022737"/>
    </source>
</evidence>
<dbReference type="FunFam" id="1.10.510.10:FF:000714">
    <property type="entry name" value="Kinase family with leucine-rich repeat domain-containing protein"/>
    <property type="match status" value="1"/>
</dbReference>
<keyword evidence="5 15" id="KW-0812">Transmembrane</keyword>
<dbReference type="AlphaFoldDB" id="A0AAD7LX51"/>
<dbReference type="Gene3D" id="1.10.510.10">
    <property type="entry name" value="Transferase(Phosphotransferase) domain 1"/>
    <property type="match status" value="1"/>
</dbReference>
<dbReference type="SUPFAM" id="SSF52058">
    <property type="entry name" value="L domain-like"/>
    <property type="match status" value="2"/>
</dbReference>
<evidence type="ECO:0000256" key="10">
    <source>
        <dbReference type="ARBA" id="ARBA00022840"/>
    </source>
</evidence>
<dbReference type="InterPro" id="IPR011009">
    <property type="entry name" value="Kinase-like_dom_sf"/>
</dbReference>
<evidence type="ECO:0000256" key="8">
    <source>
        <dbReference type="ARBA" id="ARBA00022741"/>
    </source>
</evidence>
<dbReference type="KEGG" id="qsa:O6P43_015475"/>
<dbReference type="Gene3D" id="3.30.200.20">
    <property type="entry name" value="Phosphorylase Kinase, domain 1"/>
    <property type="match status" value="1"/>
</dbReference>
<sequence>PNRSNELNHPKCPNYPPFFPKIPLFFLLFFLAFIPSHVNSQPTNSEQTILLNVKQQLGNPPLLQSWNSSSSPCDWPEINCTDVAVTGVDLRSKNITQKIPATICDLKNLTKLDLALNFIPGEFPSFLYNCSNLQILDLSQNYFAGPIPDDIDRFKTLRYLNIGANNFSGDIPAAIGKLTELRALYLHQNVFNGTFPKEIGDLSNLEFLGLAFNGFVPMAIPQEFGKLKKLTFMWLTMSNLIGEIPESLSNLTSLEHLDLSKNRLVGKIPRNLFMLRNLSLVYLYHNKLSGELPSLVQALNLIEIDVSINNLTGNIPEDFGKLKNLKVLNLFLNQLSGGALQGVVAFSNKLMGELPKWIENCTTLRSIQLYNNNFSGQVPLGLWTSRNLSSLRLSGNSFSGLLPNKLASNLSRVEISDNKFSGQIPAGIFSSVNLVVFQARNNLLSGEIPSELTILPKLNTLMLDGNQLSGPLPSKIDSWKSLSFLTLSRNKLSGKIPAAMGYLTDLLYLDLSENEFSGEIPPQFGHLRFTFLNLSSNKLSGKIPDEFDNLAYENSFLNNSYICSNDPILNLPSCYTKLPHPKKSSSKYLALILILVITVFIASVIFTFYKIISYRKRKHEVHKLSTWKITSFQRLNFTDYDILSNLTDDNLIGSGGSGKVYRINSGRPGEFIAVKRIRNSEEMDHKLEKEFLTEVQILGTIRHSNIVKLLGCISSENSKLLVYEYMENQSLDKWLHGKKIKLVPGLDSANNLQVLNWPMRLRIAIDAAQGLCYMHHECSMPIIHRDVKSSNILLDSEFRASIADFGLAKVLVKQGQLHTMSAIAGSFGYIAPEYAYSTKVNEKVDVYGFGVVLLELVTGREPTSGDEDTSLVDWAWRHYSEGKPIADVIDEEMKEQCYLEEMTNVVKLGLSCTGTLPSTRPSMKEILQILGRCCLAKGYEGKKIGTEFDVTPLLGDSTYLSSYKRSKKVTDQIDESFEYSV</sequence>
<evidence type="ECO:0000256" key="5">
    <source>
        <dbReference type="ARBA" id="ARBA00022692"/>
    </source>
</evidence>
<evidence type="ECO:0000256" key="12">
    <source>
        <dbReference type="ARBA" id="ARBA00023136"/>
    </source>
</evidence>
<accession>A0AAD7LX51</accession>
<dbReference type="Proteomes" id="UP001163823">
    <property type="component" value="Chromosome 6"/>
</dbReference>
<keyword evidence="10 14" id="KW-0067">ATP-binding</keyword>
<comment type="similarity">
    <text evidence="2">Belongs to the protein kinase superfamily. Ser/Thr protein kinase family.</text>
</comment>
<comment type="caution">
    <text evidence="18">The sequence shown here is derived from an EMBL/GenBank/DDBJ whole genome shotgun (WGS) entry which is preliminary data.</text>
</comment>
<keyword evidence="3" id="KW-0433">Leucine-rich repeat</keyword>
<evidence type="ECO:0000313" key="19">
    <source>
        <dbReference type="Proteomes" id="UP001163823"/>
    </source>
</evidence>
<dbReference type="FunFam" id="3.30.200.20:FF:000512">
    <property type="entry name" value="Receptor-like protein kinase HSL1"/>
    <property type="match status" value="1"/>
</dbReference>
<reference evidence="18" key="1">
    <citation type="journal article" date="2023" name="Science">
        <title>Elucidation of the pathway for biosynthesis of saponin adjuvants from the soapbark tree.</title>
        <authorList>
            <person name="Reed J."/>
            <person name="Orme A."/>
            <person name="El-Demerdash A."/>
            <person name="Owen C."/>
            <person name="Martin L.B.B."/>
            <person name="Misra R.C."/>
            <person name="Kikuchi S."/>
            <person name="Rejzek M."/>
            <person name="Martin A.C."/>
            <person name="Harkess A."/>
            <person name="Leebens-Mack J."/>
            <person name="Louveau T."/>
            <person name="Stephenson M.J."/>
            <person name="Osbourn A."/>
        </authorList>
    </citation>
    <scope>NUCLEOTIDE SEQUENCE</scope>
    <source>
        <strain evidence="18">S10</strain>
    </source>
</reference>
<keyword evidence="13" id="KW-0325">Glycoprotein</keyword>
<dbReference type="GO" id="GO:0005524">
    <property type="term" value="F:ATP binding"/>
    <property type="evidence" value="ECO:0007669"/>
    <property type="project" value="UniProtKB-UniRule"/>
</dbReference>
<feature type="signal peptide" evidence="16">
    <location>
        <begin position="1"/>
        <end position="40"/>
    </location>
</feature>
<dbReference type="Pfam" id="PF00069">
    <property type="entry name" value="Pkinase"/>
    <property type="match status" value="1"/>
</dbReference>
<dbReference type="GO" id="GO:0004672">
    <property type="term" value="F:protein kinase activity"/>
    <property type="evidence" value="ECO:0007669"/>
    <property type="project" value="InterPro"/>
</dbReference>
<evidence type="ECO:0000256" key="11">
    <source>
        <dbReference type="ARBA" id="ARBA00022989"/>
    </source>
</evidence>
<dbReference type="InterPro" id="IPR000719">
    <property type="entry name" value="Prot_kinase_dom"/>
</dbReference>
<dbReference type="FunFam" id="3.80.10.10:FF:000041">
    <property type="entry name" value="LRR receptor-like serine/threonine-protein kinase ERECTA"/>
    <property type="match status" value="1"/>
</dbReference>
<gene>
    <name evidence="18" type="ORF">O6P43_015475</name>
</gene>